<dbReference type="NCBIfam" id="TIGR00055">
    <property type="entry name" value="uppS"/>
    <property type="match status" value="1"/>
</dbReference>
<dbReference type="InterPro" id="IPR001441">
    <property type="entry name" value="UPP_synth-like"/>
</dbReference>
<dbReference type="GO" id="GO:0005783">
    <property type="term" value="C:endoplasmic reticulum"/>
    <property type="evidence" value="ECO:0007669"/>
    <property type="project" value="TreeGrafter"/>
</dbReference>
<dbReference type="GO" id="GO:0016094">
    <property type="term" value="P:polyprenol biosynthetic process"/>
    <property type="evidence" value="ECO:0007669"/>
    <property type="project" value="TreeGrafter"/>
</dbReference>
<dbReference type="EC" id="2.5.1.-" evidence="3"/>
<evidence type="ECO:0000256" key="3">
    <source>
        <dbReference type="RuleBase" id="RU363018"/>
    </source>
</evidence>
<comment type="similarity">
    <text evidence="1 3">Belongs to the UPP synthase family.</text>
</comment>
<dbReference type="Pfam" id="PF01255">
    <property type="entry name" value="Prenyltransf"/>
    <property type="match status" value="1"/>
</dbReference>
<protein>
    <recommendedName>
        <fullName evidence="3">Alkyl transferase</fullName>
        <ecNumber evidence="3">2.5.1.-</ecNumber>
    </recommendedName>
</protein>
<organism evidence="4 5">
    <name type="scientific">Platanthera zijinensis</name>
    <dbReference type="NCBI Taxonomy" id="2320716"/>
    <lineage>
        <taxon>Eukaryota</taxon>
        <taxon>Viridiplantae</taxon>
        <taxon>Streptophyta</taxon>
        <taxon>Embryophyta</taxon>
        <taxon>Tracheophyta</taxon>
        <taxon>Spermatophyta</taxon>
        <taxon>Magnoliopsida</taxon>
        <taxon>Liliopsida</taxon>
        <taxon>Asparagales</taxon>
        <taxon>Orchidaceae</taxon>
        <taxon>Orchidoideae</taxon>
        <taxon>Orchideae</taxon>
        <taxon>Orchidinae</taxon>
        <taxon>Platanthera</taxon>
    </lineage>
</organism>
<proteinExistence type="inferred from homology"/>
<evidence type="ECO:0000313" key="5">
    <source>
        <dbReference type="Proteomes" id="UP001418222"/>
    </source>
</evidence>
<dbReference type="Gene3D" id="3.40.1180.10">
    <property type="entry name" value="Decaprenyl diphosphate synthase-like"/>
    <property type="match status" value="1"/>
</dbReference>
<dbReference type="SUPFAM" id="SSF64005">
    <property type="entry name" value="Undecaprenyl diphosphate synthase"/>
    <property type="match status" value="1"/>
</dbReference>
<keyword evidence="2 3" id="KW-0808">Transferase</keyword>
<dbReference type="AlphaFoldDB" id="A0AAP0G7W3"/>
<feature type="transmembrane region" description="Helical" evidence="3">
    <location>
        <begin position="12"/>
        <end position="33"/>
    </location>
</feature>
<sequence>MQKSQQRGENRVVVILDALVGSAGISGEMSAIFGNLCCMFRRCLFSVLSVGPIPNHIAFIMDGNRRYAKRTQISTGHRVGFSALISVLRYCYEIGVKYVTIYAFSIDNFKRKPEEVQSTMDLMQEKIDELLEEHSIVNKYGIRMNFWGNLNLLNDAVRLSVEKAMRNTSNNTGPVLSVCVAYTSTNEITHAIEKSCCQKTEMMKRRANGFENGFVEKNTQTMVTVVDLEMHLFSNDCPDPDIIIRTSGETRLSNFLLWQSSFSHLQNPAPLWPEFSLRHLVWAILSYQRAYPYLQNRSKKML</sequence>
<dbReference type="InterPro" id="IPR018520">
    <property type="entry name" value="UPP_synth-like_CS"/>
</dbReference>
<name>A0AAP0G7W3_9ASPA</name>
<evidence type="ECO:0000256" key="1">
    <source>
        <dbReference type="ARBA" id="ARBA00005432"/>
    </source>
</evidence>
<accession>A0AAP0G7W3</accession>
<dbReference type="PANTHER" id="PTHR10291:SF43">
    <property type="entry name" value="DEHYDRODOLICHYL DIPHOSPHATE SYNTHASE COMPLEX SUBUNIT DHDDS"/>
    <property type="match status" value="1"/>
</dbReference>
<dbReference type="GO" id="GO:0045547">
    <property type="term" value="F:ditrans,polycis-polyprenyl diphosphate synthase [(2E,6E)-farnesyl diphosphate specific] activity"/>
    <property type="evidence" value="ECO:0007669"/>
    <property type="project" value="TreeGrafter"/>
</dbReference>
<gene>
    <name evidence="4" type="ORF">KSP39_PZI009449</name>
</gene>
<keyword evidence="3" id="KW-0472">Membrane</keyword>
<evidence type="ECO:0000256" key="2">
    <source>
        <dbReference type="ARBA" id="ARBA00022679"/>
    </source>
</evidence>
<dbReference type="InterPro" id="IPR036424">
    <property type="entry name" value="UPP_synth-like_sf"/>
</dbReference>
<evidence type="ECO:0000313" key="4">
    <source>
        <dbReference type="EMBL" id="KAK8942870.1"/>
    </source>
</evidence>
<dbReference type="Proteomes" id="UP001418222">
    <property type="component" value="Unassembled WGS sequence"/>
</dbReference>
<dbReference type="CDD" id="cd00475">
    <property type="entry name" value="Cis_IPPS"/>
    <property type="match status" value="1"/>
</dbReference>
<dbReference type="EMBL" id="JBBWWQ010000007">
    <property type="protein sequence ID" value="KAK8942870.1"/>
    <property type="molecule type" value="Genomic_DNA"/>
</dbReference>
<keyword evidence="5" id="KW-1185">Reference proteome</keyword>
<comment type="caution">
    <text evidence="4">The sequence shown here is derived from an EMBL/GenBank/DDBJ whole genome shotgun (WGS) entry which is preliminary data.</text>
</comment>
<dbReference type="PANTHER" id="PTHR10291">
    <property type="entry name" value="DEHYDRODOLICHYL DIPHOSPHATE SYNTHASE FAMILY MEMBER"/>
    <property type="match status" value="1"/>
</dbReference>
<keyword evidence="3" id="KW-1133">Transmembrane helix</keyword>
<dbReference type="HAMAP" id="MF_01139">
    <property type="entry name" value="ISPT"/>
    <property type="match status" value="1"/>
</dbReference>
<dbReference type="PROSITE" id="PS01066">
    <property type="entry name" value="UPP_SYNTHASE"/>
    <property type="match status" value="1"/>
</dbReference>
<keyword evidence="3" id="KW-0812">Transmembrane</keyword>
<reference evidence="4 5" key="1">
    <citation type="journal article" date="2022" name="Nat. Plants">
        <title>Genomes of leafy and leafless Platanthera orchids illuminate the evolution of mycoheterotrophy.</title>
        <authorList>
            <person name="Li M.H."/>
            <person name="Liu K.W."/>
            <person name="Li Z."/>
            <person name="Lu H.C."/>
            <person name="Ye Q.L."/>
            <person name="Zhang D."/>
            <person name="Wang J.Y."/>
            <person name="Li Y.F."/>
            <person name="Zhong Z.M."/>
            <person name="Liu X."/>
            <person name="Yu X."/>
            <person name="Liu D.K."/>
            <person name="Tu X.D."/>
            <person name="Liu B."/>
            <person name="Hao Y."/>
            <person name="Liao X.Y."/>
            <person name="Jiang Y.T."/>
            <person name="Sun W.H."/>
            <person name="Chen J."/>
            <person name="Chen Y.Q."/>
            <person name="Ai Y."/>
            <person name="Zhai J.W."/>
            <person name="Wu S.S."/>
            <person name="Zhou Z."/>
            <person name="Hsiao Y.Y."/>
            <person name="Wu W.L."/>
            <person name="Chen Y.Y."/>
            <person name="Lin Y.F."/>
            <person name="Hsu J.L."/>
            <person name="Li C.Y."/>
            <person name="Wang Z.W."/>
            <person name="Zhao X."/>
            <person name="Zhong W.Y."/>
            <person name="Ma X.K."/>
            <person name="Ma L."/>
            <person name="Huang J."/>
            <person name="Chen G.Z."/>
            <person name="Huang M.Z."/>
            <person name="Huang L."/>
            <person name="Peng D.H."/>
            <person name="Luo Y.B."/>
            <person name="Zou S.Q."/>
            <person name="Chen S.P."/>
            <person name="Lan S."/>
            <person name="Tsai W.C."/>
            <person name="Van de Peer Y."/>
            <person name="Liu Z.J."/>
        </authorList>
    </citation>
    <scope>NUCLEOTIDE SEQUENCE [LARGE SCALE GENOMIC DNA]</scope>
    <source>
        <strain evidence="4">Lor287</strain>
    </source>
</reference>